<dbReference type="InterPro" id="IPR010737">
    <property type="entry name" value="4-carb_acid_sugar_kinase_N"/>
</dbReference>
<name>A0A934SUD7_9BURK</name>
<feature type="domain" description="Four-carbon acid sugar kinase nucleotide binding" evidence="8">
    <location>
        <begin position="257"/>
        <end position="408"/>
    </location>
</feature>
<dbReference type="Pfam" id="PF07005">
    <property type="entry name" value="SBD_N"/>
    <property type="match status" value="1"/>
</dbReference>
<evidence type="ECO:0000259" key="7">
    <source>
        <dbReference type="Pfam" id="PF07005"/>
    </source>
</evidence>
<dbReference type="SUPFAM" id="SSF142764">
    <property type="entry name" value="YgbK-like"/>
    <property type="match status" value="1"/>
</dbReference>
<dbReference type="GO" id="GO:0005524">
    <property type="term" value="F:ATP binding"/>
    <property type="evidence" value="ECO:0007669"/>
    <property type="project" value="UniProtKB-KW"/>
</dbReference>
<reference evidence="9" key="1">
    <citation type="submission" date="2021-01" db="EMBL/GenBank/DDBJ databases">
        <title>Genome sequence of strain Noviherbaspirillum sp. DKR-6.</title>
        <authorList>
            <person name="Chaudhary D.K."/>
        </authorList>
    </citation>
    <scope>NUCLEOTIDE SEQUENCE</scope>
    <source>
        <strain evidence="9">DKR-6</strain>
    </source>
</reference>
<dbReference type="Gene3D" id="3.40.50.10840">
    <property type="entry name" value="Putative sugar-binding, N-terminal domain"/>
    <property type="match status" value="1"/>
</dbReference>
<comment type="caution">
    <text evidence="9">The sequence shown here is derived from an EMBL/GenBank/DDBJ whole genome shotgun (WGS) entry which is preliminary data.</text>
</comment>
<evidence type="ECO:0000256" key="1">
    <source>
        <dbReference type="ARBA" id="ARBA00005715"/>
    </source>
</evidence>
<dbReference type="AlphaFoldDB" id="A0A934SUD7"/>
<keyword evidence="2" id="KW-0808">Transferase</keyword>
<comment type="similarity">
    <text evidence="1">Belongs to the four-carbon acid sugar kinase family.</text>
</comment>
<evidence type="ECO:0000256" key="4">
    <source>
        <dbReference type="ARBA" id="ARBA00022777"/>
    </source>
</evidence>
<dbReference type="InterPro" id="IPR042213">
    <property type="entry name" value="NBD_C_sf"/>
</dbReference>
<keyword evidence="3" id="KW-0547">Nucleotide-binding</keyword>
<keyword evidence="10" id="KW-1185">Reference proteome</keyword>
<dbReference type="RefSeq" id="WP_200592118.1">
    <property type="nucleotide sequence ID" value="NZ_JAEPBG010000004.1"/>
</dbReference>
<evidence type="ECO:0000313" key="9">
    <source>
        <dbReference type="EMBL" id="MBK4735351.1"/>
    </source>
</evidence>
<feature type="domain" description="Four-carbon acid sugar kinase N-terminal" evidence="7">
    <location>
        <begin position="13"/>
        <end position="234"/>
    </location>
</feature>
<dbReference type="InterPro" id="IPR037051">
    <property type="entry name" value="4-carb_acid_sugar_kinase_N_sf"/>
</dbReference>
<keyword evidence="5" id="KW-0067">ATP-binding</keyword>
<evidence type="ECO:0000256" key="6">
    <source>
        <dbReference type="ARBA" id="ARBA00023277"/>
    </source>
</evidence>
<dbReference type="GO" id="GO:0016301">
    <property type="term" value="F:kinase activity"/>
    <property type="evidence" value="ECO:0007669"/>
    <property type="project" value="UniProtKB-KW"/>
</dbReference>
<evidence type="ECO:0000256" key="5">
    <source>
        <dbReference type="ARBA" id="ARBA00022840"/>
    </source>
</evidence>
<dbReference type="InterPro" id="IPR031475">
    <property type="entry name" value="NBD_C"/>
</dbReference>
<organism evidence="9 10">
    <name type="scientific">Noviherbaspirillum pedocola</name>
    <dbReference type="NCBI Taxonomy" id="2801341"/>
    <lineage>
        <taxon>Bacteria</taxon>
        <taxon>Pseudomonadati</taxon>
        <taxon>Pseudomonadota</taxon>
        <taxon>Betaproteobacteria</taxon>
        <taxon>Burkholderiales</taxon>
        <taxon>Oxalobacteraceae</taxon>
        <taxon>Noviherbaspirillum</taxon>
    </lineage>
</organism>
<evidence type="ECO:0000313" key="10">
    <source>
        <dbReference type="Proteomes" id="UP000622890"/>
    </source>
</evidence>
<dbReference type="Pfam" id="PF17042">
    <property type="entry name" value="NBD_C"/>
    <property type="match status" value="1"/>
</dbReference>
<proteinExistence type="inferred from homology"/>
<dbReference type="Gene3D" id="3.40.980.20">
    <property type="entry name" value="Four-carbon acid sugar kinase, nucleotide binding domain"/>
    <property type="match status" value="1"/>
</dbReference>
<keyword evidence="4 9" id="KW-0418">Kinase</keyword>
<dbReference type="EMBL" id="JAEPBG010000004">
    <property type="protein sequence ID" value="MBK4735351.1"/>
    <property type="molecule type" value="Genomic_DNA"/>
</dbReference>
<evidence type="ECO:0000256" key="2">
    <source>
        <dbReference type="ARBA" id="ARBA00022679"/>
    </source>
</evidence>
<evidence type="ECO:0000256" key="3">
    <source>
        <dbReference type="ARBA" id="ARBA00022741"/>
    </source>
</evidence>
<keyword evidence="6" id="KW-0119">Carbohydrate metabolism</keyword>
<protein>
    <submittedName>
        <fullName evidence="9">Four-carbon acid sugar kinase family protein</fullName>
    </submittedName>
</protein>
<evidence type="ECO:0000259" key="8">
    <source>
        <dbReference type="Pfam" id="PF17042"/>
    </source>
</evidence>
<gene>
    <name evidence="9" type="ORF">JJB74_12070</name>
</gene>
<sequence length="431" mass="45678">MSSNQPEAIMSRIVIIADDLSGAADCASAFVRSGRKTLVVLDREAAHGSDSQSAAVIAIDADTRRLPPEQAAAIHAELLDRYWTPAELLYKKIDSTLRGNFVQELAAIIGVAGLAIVAPAFPRAGRLTSRGRQYVNAVPLEQTEIWRNEGMTGTADIPAMLNRHGIHAVSIDIETIRLGPPRLRAILEQHAADGVQAVVLDVGREQDLQSIARATLDLRVRRFWVGSAGLSTHLSAMLPAAGPPPAAPSVFVEGAILTVVGSLSSVSRGQAEHLFDNADLNRIEVPVAALREGQSHPQWPEIRRAVADSLLANRDTLLLIGKEGTVIMDEGLQLCQALADMIAPLAGHIGAIVSTGGETARALLSAMGSQGLYLVGEVESGVPLSVAAGVHSVPVITKAGAFGSRETLLRCYHTLRQARIDQRARVNPAGT</sequence>
<dbReference type="Proteomes" id="UP000622890">
    <property type="component" value="Unassembled WGS sequence"/>
</dbReference>
<accession>A0A934SUD7</accession>